<dbReference type="GeneID" id="98659491"/>
<dbReference type="InterPro" id="IPR013762">
    <property type="entry name" value="Integrase-like_cat_sf"/>
</dbReference>
<evidence type="ECO:0000313" key="1">
    <source>
        <dbReference type="EMBL" id="MCC2177187.1"/>
    </source>
</evidence>
<dbReference type="Proteomes" id="UP001298753">
    <property type="component" value="Unassembled WGS sequence"/>
</dbReference>
<dbReference type="RefSeq" id="WP_116704835.1">
    <property type="nucleotide sequence ID" value="NZ_JAJEPX010000024.1"/>
</dbReference>
<name>A0AAW4W0C7_9FIRM</name>
<dbReference type="Gene3D" id="1.10.443.10">
    <property type="entry name" value="Intergrase catalytic core"/>
    <property type="match status" value="1"/>
</dbReference>
<organism evidence="1 2">
    <name type="scientific">Agathobaculum butyriciproducens</name>
    <dbReference type="NCBI Taxonomy" id="1628085"/>
    <lineage>
        <taxon>Bacteria</taxon>
        <taxon>Bacillati</taxon>
        <taxon>Bacillota</taxon>
        <taxon>Clostridia</taxon>
        <taxon>Eubacteriales</taxon>
        <taxon>Butyricicoccaceae</taxon>
        <taxon>Agathobaculum</taxon>
    </lineage>
</organism>
<dbReference type="AlphaFoldDB" id="A0AAW4W0C7"/>
<evidence type="ECO:0000313" key="2">
    <source>
        <dbReference type="Proteomes" id="UP001298753"/>
    </source>
</evidence>
<dbReference type="GO" id="GO:0003677">
    <property type="term" value="F:DNA binding"/>
    <property type="evidence" value="ECO:0007669"/>
    <property type="project" value="InterPro"/>
</dbReference>
<dbReference type="EMBL" id="JAJEPX010000024">
    <property type="protein sequence ID" value="MCC2177187.1"/>
    <property type="molecule type" value="Genomic_DNA"/>
</dbReference>
<dbReference type="GO" id="GO:0015074">
    <property type="term" value="P:DNA integration"/>
    <property type="evidence" value="ECO:0007669"/>
    <property type="project" value="InterPro"/>
</dbReference>
<sequence>MKSLEQKDVLFLYPQSSKRNTSMLVLKKPKTESSVRKVFIPATVAHQLESWKREQERTKEALGGEYTDYNLVLANGLGHPMERTRIAALLNAWKSP</sequence>
<dbReference type="GO" id="GO:0006310">
    <property type="term" value="P:DNA recombination"/>
    <property type="evidence" value="ECO:0007669"/>
    <property type="project" value="InterPro"/>
</dbReference>
<reference evidence="1 2" key="1">
    <citation type="submission" date="2021-10" db="EMBL/GenBank/DDBJ databases">
        <title>Anaerobic single-cell dispensing facilitates the cultivation of human gut bacteria.</title>
        <authorList>
            <person name="Afrizal A."/>
        </authorList>
    </citation>
    <scope>NUCLEOTIDE SEQUENCE [LARGE SCALE GENOMIC DNA]</scope>
    <source>
        <strain evidence="1 2">CLA-AA-H270</strain>
    </source>
</reference>
<proteinExistence type="predicted"/>
<comment type="caution">
    <text evidence="1">The sequence shown here is derived from an EMBL/GenBank/DDBJ whole genome shotgun (WGS) entry which is preliminary data.</text>
</comment>
<protein>
    <submittedName>
        <fullName evidence="1">Uncharacterized protein</fullName>
    </submittedName>
</protein>
<keyword evidence="2" id="KW-1185">Reference proteome</keyword>
<accession>A0AAW4W0C7</accession>
<gene>
    <name evidence="1" type="ORF">LKD22_08625</name>
</gene>